<evidence type="ECO:0000313" key="3">
    <source>
        <dbReference type="Proteomes" id="UP000240987"/>
    </source>
</evidence>
<comment type="caution">
    <text evidence="2">The sequence shown here is derived from an EMBL/GenBank/DDBJ whole genome shotgun (WGS) entry which is preliminary data.</text>
</comment>
<dbReference type="Pfam" id="PF11659">
    <property type="entry name" value="DUF3261"/>
    <property type="match status" value="1"/>
</dbReference>
<evidence type="ECO:0000313" key="2">
    <source>
        <dbReference type="EMBL" id="PSU46244.1"/>
    </source>
</evidence>
<dbReference type="OrthoDB" id="5915284at2"/>
<protein>
    <submittedName>
        <fullName evidence="2">DUF3261 domain-containing protein</fullName>
    </submittedName>
</protein>
<sequence length="208" mass="23225">MMFPIIQRPIMQKMPLKPLALAILVFTFSGCAMKPEQQANQVTIAPDTLVTLPTAAQLGYSLTASQLITAQWAEQTHQLPVQLQVDSQKLALAGFSSWGSRILSLTYENQTIEASVLSGLGDTLPKPEQVLFNLMLTLWPLDAWHKPLNDVGWQLIETAQHRQLIDNKGIVVADINYQSSQHLDGDITFINHQLGYTITIKTLDYNQE</sequence>
<accession>A0A2T3JBK9</accession>
<keyword evidence="1" id="KW-0732">Signal</keyword>
<dbReference type="InterPro" id="IPR021675">
    <property type="entry name" value="DUF3261"/>
</dbReference>
<proteinExistence type="predicted"/>
<feature type="signal peptide" evidence="1">
    <location>
        <begin position="1"/>
        <end position="34"/>
    </location>
</feature>
<dbReference type="EMBL" id="PYMJ01000023">
    <property type="protein sequence ID" value="PSU46244.1"/>
    <property type="molecule type" value="Genomic_DNA"/>
</dbReference>
<gene>
    <name evidence="2" type="ORF">C9J12_19440</name>
</gene>
<keyword evidence="3" id="KW-1185">Reference proteome</keyword>
<organism evidence="2 3">
    <name type="scientific">Photobacterium frigidiphilum</name>
    <dbReference type="NCBI Taxonomy" id="264736"/>
    <lineage>
        <taxon>Bacteria</taxon>
        <taxon>Pseudomonadati</taxon>
        <taxon>Pseudomonadota</taxon>
        <taxon>Gammaproteobacteria</taxon>
        <taxon>Vibrionales</taxon>
        <taxon>Vibrionaceae</taxon>
        <taxon>Photobacterium</taxon>
    </lineage>
</organism>
<name>A0A2T3JBK9_9GAMM</name>
<dbReference type="RefSeq" id="WP_107244228.1">
    <property type="nucleotide sequence ID" value="NZ_PYMJ01000023.1"/>
</dbReference>
<feature type="chain" id="PRO_5015431317" evidence="1">
    <location>
        <begin position="35"/>
        <end position="208"/>
    </location>
</feature>
<dbReference type="AlphaFoldDB" id="A0A2T3JBK9"/>
<evidence type="ECO:0000256" key="1">
    <source>
        <dbReference type="SAM" id="SignalP"/>
    </source>
</evidence>
<reference evidence="2 3" key="1">
    <citation type="submission" date="2018-01" db="EMBL/GenBank/DDBJ databases">
        <title>Whole genome sequencing of Histamine producing bacteria.</title>
        <authorList>
            <person name="Butler K."/>
        </authorList>
    </citation>
    <scope>NUCLEOTIDE SEQUENCE [LARGE SCALE GENOMIC DNA]</scope>
    <source>
        <strain evidence="2 3">JCM 12947</strain>
    </source>
</reference>
<dbReference type="Proteomes" id="UP000240987">
    <property type="component" value="Unassembled WGS sequence"/>
</dbReference>